<gene>
    <name evidence="2" type="ORF">JJJ17_00275</name>
</gene>
<comment type="caution">
    <text evidence="2">The sequence shown here is derived from an EMBL/GenBank/DDBJ whole genome shotgun (WGS) entry which is preliminary data.</text>
</comment>
<dbReference type="RefSeq" id="WP_200682934.1">
    <property type="nucleotide sequence ID" value="NZ_JAEPRQ010000001.1"/>
</dbReference>
<dbReference type="Pfam" id="PF05686">
    <property type="entry name" value="Glyco_transf_90"/>
    <property type="match status" value="1"/>
</dbReference>
<accession>A0A934VY34</accession>
<evidence type="ECO:0000313" key="2">
    <source>
        <dbReference type="EMBL" id="MBK4214350.1"/>
    </source>
</evidence>
<dbReference type="EMBL" id="JAEPRQ010000001">
    <property type="protein sequence ID" value="MBK4214350.1"/>
    <property type="molecule type" value="Genomic_DNA"/>
</dbReference>
<dbReference type="SUPFAM" id="SSF52540">
    <property type="entry name" value="P-loop containing nucleoside triphosphate hydrolases"/>
    <property type="match status" value="1"/>
</dbReference>
<evidence type="ECO:0000259" key="1">
    <source>
        <dbReference type="Pfam" id="PF05686"/>
    </source>
</evidence>
<organism evidence="2 3">
    <name type="scientific">Paracoccus caeni</name>
    <dbReference type="NCBI Taxonomy" id="657651"/>
    <lineage>
        <taxon>Bacteria</taxon>
        <taxon>Pseudomonadati</taxon>
        <taxon>Pseudomonadota</taxon>
        <taxon>Alphaproteobacteria</taxon>
        <taxon>Rhodobacterales</taxon>
        <taxon>Paracoccaceae</taxon>
        <taxon>Paracoccus</taxon>
    </lineage>
</organism>
<proteinExistence type="predicted"/>
<keyword evidence="3" id="KW-1185">Reference proteome</keyword>
<dbReference type="AlphaFoldDB" id="A0A934VY34"/>
<dbReference type="Gene3D" id="3.40.50.300">
    <property type="entry name" value="P-loop containing nucleotide triphosphate hydrolases"/>
    <property type="match status" value="1"/>
</dbReference>
<sequence>MGRKFFQIGFNKCGTTFIARLFQMNDIPVVHWETGTLAEDIAYSKLVGRKPLQRWADVTAFTDMESVRYLNMPVIEAFREFRFLDEQFPGSVFLLNTRNVEDWVISRYMHRDGTYARAYAQILGVDLGDLANIWEANWHAHLADCRAYFAGRPEFIEIDIDHAAPADYVQALSPWFDLRHAPNVPGKKRRAGYLPRLSQMLEAPTPAVEEREDVAVALAERARPAAVRLSEVGFDACSGHYARFDAAAAEVRDRHGKLMPLTRDVDGWIYVDPVPPVRLRLTSAVNDIAQATDREVYHLDLRPECWLGSGPDHPVPGPIIAPCRRAGAENVFLWPLPWLHRHGNDGFLGNPLRAEPDWHAKKAQLCQVTDQISDEAALNHRFIHCPPEMPEGDRFLSLVNSQSVILREESAWEVFWTGLFQPWQHFIPVERGGADLEDRLAWARAHPAECKAMTAKARKLCAALADPATRRRHLSLVLRDYRIASGQEV</sequence>
<feature type="domain" description="Glycosyl transferase CAP10" evidence="1">
    <location>
        <begin position="399"/>
        <end position="459"/>
    </location>
</feature>
<protein>
    <recommendedName>
        <fullName evidence="1">Glycosyl transferase CAP10 domain-containing protein</fullName>
    </recommendedName>
</protein>
<dbReference type="InterPro" id="IPR006598">
    <property type="entry name" value="CAP10"/>
</dbReference>
<name>A0A934VY34_9RHOB</name>
<evidence type="ECO:0000313" key="3">
    <source>
        <dbReference type="Proteomes" id="UP000640485"/>
    </source>
</evidence>
<reference evidence="2" key="1">
    <citation type="submission" date="2021-01" db="EMBL/GenBank/DDBJ databases">
        <title>Paracoccus amoyensis sp. nov., isolated from the surface seawater along the coast of Xiamen Island, China.</title>
        <authorList>
            <person name="Lyu L."/>
        </authorList>
    </citation>
    <scope>NUCLEOTIDE SEQUENCE</scope>
    <source>
        <strain evidence="2">MJ17</strain>
    </source>
</reference>
<dbReference type="Proteomes" id="UP000640485">
    <property type="component" value="Unassembled WGS sequence"/>
</dbReference>
<dbReference type="InterPro" id="IPR027417">
    <property type="entry name" value="P-loop_NTPase"/>
</dbReference>